<evidence type="ECO:0000313" key="1">
    <source>
        <dbReference type="EMBL" id="KVG22457.1"/>
    </source>
</evidence>
<dbReference type="Proteomes" id="UP000243975">
    <property type="component" value="Unassembled WGS sequence"/>
</dbReference>
<dbReference type="InterPro" id="IPR029048">
    <property type="entry name" value="HSP70_C_sf"/>
</dbReference>
<accession>A0A103P0J7</accession>
<organism evidence="1 2">
    <name type="scientific">Cynara cardunculus var. scolymus</name>
    <name type="common">Globe artichoke</name>
    <name type="synonym">Cynara scolymus</name>
    <dbReference type="NCBI Taxonomy" id="59895"/>
    <lineage>
        <taxon>Eukaryota</taxon>
        <taxon>Viridiplantae</taxon>
        <taxon>Streptophyta</taxon>
        <taxon>Embryophyta</taxon>
        <taxon>Tracheophyta</taxon>
        <taxon>Spermatophyta</taxon>
        <taxon>Magnoliopsida</taxon>
        <taxon>eudicotyledons</taxon>
        <taxon>Gunneridae</taxon>
        <taxon>Pentapetalae</taxon>
        <taxon>asterids</taxon>
        <taxon>campanulids</taxon>
        <taxon>Asterales</taxon>
        <taxon>Asteraceae</taxon>
        <taxon>Carduoideae</taxon>
        <taxon>Cardueae</taxon>
        <taxon>Carduinae</taxon>
        <taxon>Cynara</taxon>
    </lineage>
</organism>
<gene>
    <name evidence="1" type="ORF">Ccrd_026523</name>
</gene>
<dbReference type="Gramene" id="KVG22457">
    <property type="protein sequence ID" value="KVG22457"/>
    <property type="gene ID" value="Ccrd_026523"/>
</dbReference>
<dbReference type="EMBL" id="LEKV01008421">
    <property type="protein sequence ID" value="KVG22457.1"/>
    <property type="molecule type" value="Genomic_DNA"/>
</dbReference>
<dbReference type="AlphaFoldDB" id="A0A103P0J7"/>
<keyword evidence="2" id="KW-1185">Reference proteome</keyword>
<evidence type="ECO:0000313" key="2">
    <source>
        <dbReference type="Proteomes" id="UP000243975"/>
    </source>
</evidence>
<proteinExistence type="predicted"/>
<dbReference type="SUPFAM" id="SSF100934">
    <property type="entry name" value="Heat shock protein 70kD (HSP70), C-terminal subdomain"/>
    <property type="match status" value="1"/>
</dbReference>
<name>A0A103P0J7_CYNCS</name>
<protein>
    <submittedName>
        <fullName evidence="1">Uncharacterized protein</fullName>
    </submittedName>
</protein>
<sequence length="66" mass="8090">MDMRLSVKDLEELEYEIKERIEWSDENPDADTDELEEKEMELDKFEAWFSSFYRPFVVVSLYVQVF</sequence>
<dbReference type="Gene3D" id="1.20.1270.10">
    <property type="match status" value="1"/>
</dbReference>
<comment type="caution">
    <text evidence="1">The sequence shown here is derived from an EMBL/GenBank/DDBJ whole genome shotgun (WGS) entry which is preliminary data.</text>
</comment>
<reference evidence="1 2" key="1">
    <citation type="journal article" date="2016" name="Sci. Rep.">
        <title>The genome sequence of the outbreeding globe artichoke constructed de novo incorporating a phase-aware low-pass sequencing strategy of F1 progeny.</title>
        <authorList>
            <person name="Scaglione D."/>
            <person name="Reyes-Chin-Wo S."/>
            <person name="Acquadro A."/>
            <person name="Froenicke L."/>
            <person name="Portis E."/>
            <person name="Beitel C."/>
            <person name="Tirone M."/>
            <person name="Mauro R."/>
            <person name="Lo Monaco A."/>
            <person name="Mauromicale G."/>
            <person name="Faccioli P."/>
            <person name="Cattivelli L."/>
            <person name="Rieseberg L."/>
            <person name="Michelmore R."/>
            <person name="Lanteri S."/>
        </authorList>
    </citation>
    <scope>NUCLEOTIDE SEQUENCE [LARGE SCALE GENOMIC DNA]</scope>
    <source>
        <strain evidence="1">2C</strain>
    </source>
</reference>